<comment type="caution">
    <text evidence="7">The sequence shown here is derived from an EMBL/GenBank/DDBJ whole genome shotgun (WGS) entry which is preliminary data.</text>
</comment>
<dbReference type="PANTHER" id="PTHR35005">
    <property type="entry name" value="3-DEHYDRO-SCYLLO-INOSOSE HYDROLASE"/>
    <property type="match status" value="1"/>
</dbReference>
<evidence type="ECO:0000256" key="6">
    <source>
        <dbReference type="SAM" id="MobiDB-lite"/>
    </source>
</evidence>
<proteinExistence type="inferred from homology"/>
<dbReference type="GO" id="GO:0047789">
    <property type="term" value="F:creatininase activity"/>
    <property type="evidence" value="ECO:0007669"/>
    <property type="project" value="UniProtKB-EC"/>
</dbReference>
<dbReference type="RefSeq" id="WP_184727873.1">
    <property type="nucleotide sequence ID" value="NZ_JACHIW010000001.1"/>
</dbReference>
<dbReference type="AlphaFoldDB" id="A0A840Q2Q7"/>
<keyword evidence="8" id="KW-1185">Reference proteome</keyword>
<evidence type="ECO:0000256" key="4">
    <source>
        <dbReference type="ARBA" id="ARBA00022833"/>
    </source>
</evidence>
<evidence type="ECO:0000256" key="1">
    <source>
        <dbReference type="ARBA" id="ARBA00001947"/>
    </source>
</evidence>
<keyword evidence="2" id="KW-0479">Metal-binding</keyword>
<evidence type="ECO:0000256" key="2">
    <source>
        <dbReference type="ARBA" id="ARBA00022723"/>
    </source>
</evidence>
<dbReference type="InterPro" id="IPR024087">
    <property type="entry name" value="Creatininase-like_sf"/>
</dbReference>
<evidence type="ECO:0000313" key="8">
    <source>
        <dbReference type="Proteomes" id="UP000584374"/>
    </source>
</evidence>
<comment type="similarity">
    <text evidence="5">Belongs to the creatininase superfamily.</text>
</comment>
<evidence type="ECO:0000313" key="7">
    <source>
        <dbReference type="EMBL" id="MBB5156802.1"/>
    </source>
</evidence>
<dbReference type="PANTHER" id="PTHR35005:SF1">
    <property type="entry name" value="2-AMINO-5-FORMYLAMINO-6-RIBOSYLAMINOPYRIMIDIN-4(3H)-ONE 5'-MONOPHOSPHATE DEFORMYLASE"/>
    <property type="match status" value="1"/>
</dbReference>
<reference evidence="7 8" key="1">
    <citation type="submission" date="2020-08" db="EMBL/GenBank/DDBJ databases">
        <title>Sequencing the genomes of 1000 actinobacteria strains.</title>
        <authorList>
            <person name="Klenk H.-P."/>
        </authorList>
    </citation>
    <scope>NUCLEOTIDE SEQUENCE [LARGE SCALE GENOMIC DNA]</scope>
    <source>
        <strain evidence="7 8">DSM 45584</strain>
    </source>
</reference>
<evidence type="ECO:0000256" key="3">
    <source>
        <dbReference type="ARBA" id="ARBA00022801"/>
    </source>
</evidence>
<gene>
    <name evidence="7" type="ORF">BJ970_004336</name>
</gene>
<keyword evidence="4" id="KW-0862">Zinc</keyword>
<dbReference type="Pfam" id="PF02633">
    <property type="entry name" value="Creatininase"/>
    <property type="match status" value="1"/>
</dbReference>
<dbReference type="GO" id="GO:0009231">
    <property type="term" value="P:riboflavin biosynthetic process"/>
    <property type="evidence" value="ECO:0007669"/>
    <property type="project" value="TreeGrafter"/>
</dbReference>
<feature type="region of interest" description="Disordered" evidence="6">
    <location>
        <begin position="223"/>
        <end position="247"/>
    </location>
</feature>
<dbReference type="EC" id="3.5.2.10" evidence="7"/>
<accession>A0A840Q2Q7</accession>
<feature type="compositionally biased region" description="Basic and acidic residues" evidence="6">
    <location>
        <begin position="229"/>
        <end position="241"/>
    </location>
</feature>
<dbReference type="InterPro" id="IPR003785">
    <property type="entry name" value="Creatininase/forma_Hydrolase"/>
</dbReference>
<dbReference type="GO" id="GO:0046872">
    <property type="term" value="F:metal ion binding"/>
    <property type="evidence" value="ECO:0007669"/>
    <property type="project" value="UniProtKB-KW"/>
</dbReference>
<dbReference type="EMBL" id="JACHIW010000001">
    <property type="protein sequence ID" value="MBB5156802.1"/>
    <property type="molecule type" value="Genomic_DNA"/>
</dbReference>
<protein>
    <submittedName>
        <fullName evidence="7">Creatinine amidohydrolase</fullName>
        <ecNumber evidence="7">3.5.2.10</ecNumber>
    </submittedName>
</protein>
<organism evidence="7 8">
    <name type="scientific">Saccharopolyspora phatthalungensis</name>
    <dbReference type="NCBI Taxonomy" id="664693"/>
    <lineage>
        <taxon>Bacteria</taxon>
        <taxon>Bacillati</taxon>
        <taxon>Actinomycetota</taxon>
        <taxon>Actinomycetes</taxon>
        <taxon>Pseudonocardiales</taxon>
        <taxon>Pseudonocardiaceae</taxon>
        <taxon>Saccharopolyspora</taxon>
    </lineage>
</organism>
<sequence length="247" mass="25978">MTARLTELTWPEVAEAAPHSLLAVPVGATEQHGPHLPYTVDTEIAVELCDRLAQGRSILVAPPVTYGSSGEHAGFPGTLSIGREAVEHLLVELVRSADDFAGVVLVSAHGGNAEPVRRAVQTLRTEGRRTLAWAPTGRPDDTHAGRTETSVMLALRPAAVRLDQAEPGNTTPLTNLINVLRANGVRAASPNGVLGDPRGATPEEGARLLTTWTTALTAAVNTWAWPDDQGQREGEGPEDRPPGGAVS</sequence>
<dbReference type="Proteomes" id="UP000584374">
    <property type="component" value="Unassembled WGS sequence"/>
</dbReference>
<dbReference type="Gene3D" id="3.40.50.10310">
    <property type="entry name" value="Creatininase"/>
    <property type="match status" value="1"/>
</dbReference>
<name>A0A840Q2Q7_9PSEU</name>
<keyword evidence="3 7" id="KW-0378">Hydrolase</keyword>
<evidence type="ECO:0000256" key="5">
    <source>
        <dbReference type="ARBA" id="ARBA00024029"/>
    </source>
</evidence>
<dbReference type="GO" id="GO:0016811">
    <property type="term" value="F:hydrolase activity, acting on carbon-nitrogen (but not peptide) bonds, in linear amides"/>
    <property type="evidence" value="ECO:0007669"/>
    <property type="project" value="TreeGrafter"/>
</dbReference>
<dbReference type="SUPFAM" id="SSF102215">
    <property type="entry name" value="Creatininase"/>
    <property type="match status" value="1"/>
</dbReference>
<dbReference type="NCBIfam" id="TIGR03964">
    <property type="entry name" value="mycofact_creat"/>
    <property type="match status" value="1"/>
</dbReference>
<comment type="cofactor">
    <cofactor evidence="1">
        <name>Zn(2+)</name>
        <dbReference type="ChEBI" id="CHEBI:29105"/>
    </cofactor>
</comment>
<dbReference type="InterPro" id="IPR023871">
    <property type="entry name" value="MftE"/>
</dbReference>